<dbReference type="KEGG" id="tpal:117650478"/>
<dbReference type="Proteomes" id="UP000515158">
    <property type="component" value="Unplaced"/>
</dbReference>
<organism evidence="2">
    <name type="scientific">Thrips palmi</name>
    <name type="common">Melon thrips</name>
    <dbReference type="NCBI Taxonomy" id="161013"/>
    <lineage>
        <taxon>Eukaryota</taxon>
        <taxon>Metazoa</taxon>
        <taxon>Ecdysozoa</taxon>
        <taxon>Arthropoda</taxon>
        <taxon>Hexapoda</taxon>
        <taxon>Insecta</taxon>
        <taxon>Pterygota</taxon>
        <taxon>Neoptera</taxon>
        <taxon>Paraneoptera</taxon>
        <taxon>Thysanoptera</taxon>
        <taxon>Terebrantia</taxon>
        <taxon>Thripoidea</taxon>
        <taxon>Thripidae</taxon>
        <taxon>Thrips</taxon>
    </lineage>
</organism>
<accession>A0A6P8ZWQ9</accession>
<evidence type="ECO:0000313" key="2">
    <source>
        <dbReference type="RefSeq" id="XP_034249828.1"/>
    </source>
</evidence>
<protein>
    <submittedName>
        <fullName evidence="2">Uncharacterized protein LOC117650478</fullName>
    </submittedName>
</protein>
<keyword evidence="1" id="KW-1185">Reference proteome</keyword>
<dbReference type="AlphaFoldDB" id="A0A6P8ZWQ9"/>
<dbReference type="InParanoid" id="A0A6P8ZWQ9"/>
<proteinExistence type="predicted"/>
<reference evidence="2" key="1">
    <citation type="submission" date="2025-08" db="UniProtKB">
        <authorList>
            <consortium name="RefSeq"/>
        </authorList>
    </citation>
    <scope>IDENTIFICATION</scope>
    <source>
        <tissue evidence="2">Total insect</tissue>
    </source>
</reference>
<dbReference type="GeneID" id="117650478"/>
<dbReference type="RefSeq" id="XP_034249828.1">
    <property type="nucleotide sequence ID" value="XM_034393937.1"/>
</dbReference>
<name>A0A6P8ZWQ9_THRPL</name>
<gene>
    <name evidence="2" type="primary">LOC117650478</name>
</gene>
<dbReference type="OrthoDB" id="10671997at2759"/>
<sequence>MAVDLDSSQPTQTDILKAAVNIFHCSVFCHGPYFISPKWPICRPVEVDCIWPESELGNYGGKCIYICDTAAFERLQTALKRVVIYGRGLAWPHVNLSSKCPAVEWLMFHNDSVVSPLQSTVPLPKIWFVISQDFQGIVDYVASVHSLVPSRSAVTIRCRFGVAMTNDDNSLHATQANASLTSIVMHPGDIITSLIPSYYPGNCAKYPFFPNSSSIYTMCVADRYSVKNCINNIIPPLIDTQMKNHISFYEVPQFLKSMIDDVLRVKNTNTEGIVPLCDDIIIKDEPLINEMKLSEKDAMSVSRKSSLSLCMAHNYASQKLPKKGSTLSSNNNFGRLLQCPKCPAAFKFGPSGRGLHLLKSHVLDRHKKFKDHCLLVIQRKYEAMPETSLAGNRNVQP</sequence>
<evidence type="ECO:0000313" key="1">
    <source>
        <dbReference type="Proteomes" id="UP000515158"/>
    </source>
</evidence>